<comment type="caution">
    <text evidence="2">The sequence shown here is derived from an EMBL/GenBank/DDBJ whole genome shotgun (WGS) entry which is preliminary data.</text>
</comment>
<dbReference type="EMBL" id="CAXKWB010001434">
    <property type="protein sequence ID" value="CAL4064350.1"/>
    <property type="molecule type" value="Genomic_DNA"/>
</dbReference>
<dbReference type="SUPFAM" id="SSF56436">
    <property type="entry name" value="C-type lectin-like"/>
    <property type="match status" value="1"/>
</dbReference>
<dbReference type="PANTHER" id="PTHR22801">
    <property type="entry name" value="LITHOSTATHINE"/>
    <property type="match status" value="1"/>
</dbReference>
<evidence type="ECO:0000313" key="2">
    <source>
        <dbReference type="EMBL" id="CAL4064350.1"/>
    </source>
</evidence>
<dbReference type="PANTHER" id="PTHR22801:SF63">
    <property type="entry name" value="C-TYPE LECTIN DOMAIN-CONTAINING PROTEIN"/>
    <property type="match status" value="1"/>
</dbReference>
<dbReference type="CDD" id="cd00037">
    <property type="entry name" value="CLECT"/>
    <property type="match status" value="1"/>
</dbReference>
<dbReference type="InterPro" id="IPR001304">
    <property type="entry name" value="C-type_lectin-like"/>
</dbReference>
<protein>
    <recommendedName>
        <fullName evidence="1">C-type lectin domain-containing protein</fullName>
    </recommendedName>
</protein>
<feature type="domain" description="C-type lectin" evidence="1">
    <location>
        <begin position="39"/>
        <end position="158"/>
    </location>
</feature>
<name>A0AAV2PS49_MEGNR</name>
<sequence>LMYTISRFKMAALAGLQVVLLAVLIPASIYGCGFPYEDFDGQCLYIHATEWTWRDGRVVCQSLNGELSDDFDIDSFVNYLRNHPEMNSVQFWVGATEKYSQGIYKWLDGSLVDGPWEDGSPKGPQGDGSFCVGIEYVDEDTYGLMDGPCTDEKRFICQPAA</sequence>
<reference evidence="2 3" key="1">
    <citation type="submission" date="2024-05" db="EMBL/GenBank/DDBJ databases">
        <authorList>
            <person name="Wallberg A."/>
        </authorList>
    </citation>
    <scope>NUCLEOTIDE SEQUENCE [LARGE SCALE GENOMIC DNA]</scope>
</reference>
<dbReference type="Pfam" id="PF00059">
    <property type="entry name" value="Lectin_C"/>
    <property type="match status" value="1"/>
</dbReference>
<dbReference type="Gene3D" id="3.10.100.10">
    <property type="entry name" value="Mannose-Binding Protein A, subunit A"/>
    <property type="match status" value="1"/>
</dbReference>
<dbReference type="InterPro" id="IPR016186">
    <property type="entry name" value="C-type_lectin-like/link_sf"/>
</dbReference>
<gene>
    <name evidence="2" type="ORF">MNOR_LOCUS3999</name>
</gene>
<feature type="non-terminal residue" evidence="2">
    <location>
        <position position="1"/>
    </location>
</feature>
<evidence type="ECO:0000259" key="1">
    <source>
        <dbReference type="PROSITE" id="PS50041"/>
    </source>
</evidence>
<dbReference type="InterPro" id="IPR050801">
    <property type="entry name" value="Ca-Dep_Lectins_ImmuneDev"/>
</dbReference>
<dbReference type="InterPro" id="IPR016187">
    <property type="entry name" value="CTDL_fold"/>
</dbReference>
<dbReference type="SMART" id="SM00034">
    <property type="entry name" value="CLECT"/>
    <property type="match status" value="1"/>
</dbReference>
<organism evidence="2 3">
    <name type="scientific">Meganyctiphanes norvegica</name>
    <name type="common">Northern krill</name>
    <name type="synonym">Thysanopoda norvegica</name>
    <dbReference type="NCBI Taxonomy" id="48144"/>
    <lineage>
        <taxon>Eukaryota</taxon>
        <taxon>Metazoa</taxon>
        <taxon>Ecdysozoa</taxon>
        <taxon>Arthropoda</taxon>
        <taxon>Crustacea</taxon>
        <taxon>Multicrustacea</taxon>
        <taxon>Malacostraca</taxon>
        <taxon>Eumalacostraca</taxon>
        <taxon>Eucarida</taxon>
        <taxon>Euphausiacea</taxon>
        <taxon>Euphausiidae</taxon>
        <taxon>Meganyctiphanes</taxon>
    </lineage>
</organism>
<dbReference type="PROSITE" id="PS50041">
    <property type="entry name" value="C_TYPE_LECTIN_2"/>
    <property type="match status" value="1"/>
</dbReference>
<accession>A0AAV2PS49</accession>
<evidence type="ECO:0000313" key="3">
    <source>
        <dbReference type="Proteomes" id="UP001497623"/>
    </source>
</evidence>
<dbReference type="Proteomes" id="UP001497623">
    <property type="component" value="Unassembled WGS sequence"/>
</dbReference>
<keyword evidence="3" id="KW-1185">Reference proteome</keyword>
<dbReference type="AlphaFoldDB" id="A0AAV2PS49"/>
<proteinExistence type="predicted"/>